<feature type="region of interest" description="Disordered" evidence="1">
    <location>
        <begin position="53"/>
        <end position="74"/>
    </location>
</feature>
<feature type="region of interest" description="Disordered" evidence="1">
    <location>
        <begin position="96"/>
        <end position="134"/>
    </location>
</feature>
<name>A0A1R2C628_9CILI</name>
<organism evidence="2 3">
    <name type="scientific">Stentor coeruleus</name>
    <dbReference type="NCBI Taxonomy" id="5963"/>
    <lineage>
        <taxon>Eukaryota</taxon>
        <taxon>Sar</taxon>
        <taxon>Alveolata</taxon>
        <taxon>Ciliophora</taxon>
        <taxon>Postciliodesmatophora</taxon>
        <taxon>Heterotrichea</taxon>
        <taxon>Heterotrichida</taxon>
        <taxon>Stentoridae</taxon>
        <taxon>Stentor</taxon>
    </lineage>
</organism>
<accession>A0A1R2C628</accession>
<gene>
    <name evidence="2" type="ORF">SteCoe_14428</name>
</gene>
<comment type="caution">
    <text evidence="2">The sequence shown here is derived from an EMBL/GenBank/DDBJ whole genome shotgun (WGS) entry which is preliminary data.</text>
</comment>
<feature type="compositionally biased region" description="Polar residues" evidence="1">
    <location>
        <begin position="338"/>
        <end position="349"/>
    </location>
</feature>
<protein>
    <submittedName>
        <fullName evidence="2">Uncharacterized protein</fullName>
    </submittedName>
</protein>
<sequence>MAESHLKDILTKLTAPKEIKTLISGIFNKLLHKTLSVVKERYLDQARLKKIQTKKKKAALDNSPSSKAMPISQYREEAYQEFKQREEETKEFVKKLKKDQKEREYRQREREEEDKRKLREEARENERAQQEAQMRIEEEKVRRLKQLKEKSSKRKQEIQGLIELGNQEYRKVISSKPLHEKIEEKYFSSVLMPELERHKMELAKKREMFQPINRSAILEHARRHDQIIEEHDVQKRNISQENNYDASKLRSKFTQAYLEEEKKRKHEFERETLEKKSLLEKKKQYAELVLEMYQPTIDPAKQLELKLMNEKMKVSSAKIKRKRSAKSLSAKDIISDNENPSAAYQNNPTAVKKRKWKKNPLVPEPPKKKEPIKVDWLAEKREEKKNQASEGHLNDIEWNDEMHSNKMKNKIKQLEKEVRKQEIKLEVANPSNIQGIKATENVSNMLINSIKGKLAILEKS</sequence>
<evidence type="ECO:0000313" key="3">
    <source>
        <dbReference type="Proteomes" id="UP000187209"/>
    </source>
</evidence>
<reference evidence="2 3" key="1">
    <citation type="submission" date="2016-11" db="EMBL/GenBank/DDBJ databases">
        <title>The macronuclear genome of Stentor coeruleus: a giant cell with tiny introns.</title>
        <authorList>
            <person name="Slabodnick M."/>
            <person name="Ruby J.G."/>
            <person name="Reiff S.B."/>
            <person name="Swart E.C."/>
            <person name="Gosai S."/>
            <person name="Prabakaran S."/>
            <person name="Witkowska E."/>
            <person name="Larue G.E."/>
            <person name="Fisher S."/>
            <person name="Freeman R.M."/>
            <person name="Gunawardena J."/>
            <person name="Chu W."/>
            <person name="Stover N.A."/>
            <person name="Gregory B.D."/>
            <person name="Nowacki M."/>
            <person name="Derisi J."/>
            <person name="Roy S.W."/>
            <person name="Marshall W.F."/>
            <person name="Sood P."/>
        </authorList>
    </citation>
    <scope>NUCLEOTIDE SEQUENCE [LARGE SCALE GENOMIC DNA]</scope>
    <source>
        <strain evidence="2">WM001</strain>
    </source>
</reference>
<dbReference type="EMBL" id="MPUH01000268">
    <property type="protein sequence ID" value="OMJ84473.1"/>
    <property type="molecule type" value="Genomic_DNA"/>
</dbReference>
<dbReference type="AlphaFoldDB" id="A0A1R2C628"/>
<keyword evidence="3" id="KW-1185">Reference proteome</keyword>
<evidence type="ECO:0000313" key="2">
    <source>
        <dbReference type="EMBL" id="OMJ84473.1"/>
    </source>
</evidence>
<dbReference type="Proteomes" id="UP000187209">
    <property type="component" value="Unassembled WGS sequence"/>
</dbReference>
<feature type="region of interest" description="Disordered" evidence="1">
    <location>
        <begin position="338"/>
        <end position="368"/>
    </location>
</feature>
<evidence type="ECO:0000256" key="1">
    <source>
        <dbReference type="SAM" id="MobiDB-lite"/>
    </source>
</evidence>
<proteinExistence type="predicted"/>